<name>A0A6M1LFQ1_9PROT</name>
<feature type="domain" description="EamA" evidence="7">
    <location>
        <begin position="156"/>
        <end position="289"/>
    </location>
</feature>
<evidence type="ECO:0000256" key="2">
    <source>
        <dbReference type="ARBA" id="ARBA00007362"/>
    </source>
</evidence>
<dbReference type="PANTHER" id="PTHR32322">
    <property type="entry name" value="INNER MEMBRANE TRANSPORTER"/>
    <property type="match status" value="1"/>
</dbReference>
<evidence type="ECO:0000259" key="7">
    <source>
        <dbReference type="Pfam" id="PF00892"/>
    </source>
</evidence>
<dbReference type="InterPro" id="IPR050638">
    <property type="entry name" value="AA-Vitamin_Transporters"/>
</dbReference>
<evidence type="ECO:0000256" key="6">
    <source>
        <dbReference type="SAM" id="Phobius"/>
    </source>
</evidence>
<accession>A0A6M1LFQ1</accession>
<feature type="transmembrane region" description="Helical" evidence="6">
    <location>
        <begin position="42"/>
        <end position="59"/>
    </location>
</feature>
<proteinExistence type="inferred from homology"/>
<feature type="transmembrane region" description="Helical" evidence="6">
    <location>
        <begin position="71"/>
        <end position="94"/>
    </location>
</feature>
<dbReference type="PANTHER" id="PTHR32322:SF2">
    <property type="entry name" value="EAMA DOMAIN-CONTAINING PROTEIN"/>
    <property type="match status" value="1"/>
</dbReference>
<feature type="transmembrane region" description="Helical" evidence="6">
    <location>
        <begin position="274"/>
        <end position="294"/>
    </location>
</feature>
<feature type="transmembrane region" description="Helical" evidence="6">
    <location>
        <begin position="249"/>
        <end position="268"/>
    </location>
</feature>
<feature type="transmembrane region" description="Helical" evidence="6">
    <location>
        <begin position="218"/>
        <end position="237"/>
    </location>
</feature>
<feature type="transmembrane region" description="Helical" evidence="6">
    <location>
        <begin position="159"/>
        <end position="175"/>
    </location>
</feature>
<dbReference type="Pfam" id="PF00892">
    <property type="entry name" value="EamA"/>
    <property type="match status" value="2"/>
</dbReference>
<dbReference type="SUPFAM" id="SSF103481">
    <property type="entry name" value="Multidrug resistance efflux transporter EmrE"/>
    <property type="match status" value="2"/>
</dbReference>
<dbReference type="GO" id="GO:0016020">
    <property type="term" value="C:membrane"/>
    <property type="evidence" value="ECO:0007669"/>
    <property type="project" value="UniProtKB-SubCell"/>
</dbReference>
<reference evidence="8 9" key="1">
    <citation type="submission" date="2020-03" db="EMBL/GenBank/DDBJ databases">
        <title>Roseomonas stagni sp. nov., isolated from pond water in Japan.</title>
        <authorList>
            <person name="Furuhata K."/>
            <person name="Miyamoto H."/>
            <person name="Goto K."/>
        </authorList>
    </citation>
    <scope>NUCLEOTIDE SEQUENCE [LARGE SCALE GENOMIC DNA]</scope>
    <source>
        <strain evidence="8 9">PeD5</strain>
    </source>
</reference>
<evidence type="ECO:0000256" key="3">
    <source>
        <dbReference type="ARBA" id="ARBA00022692"/>
    </source>
</evidence>
<dbReference type="EMBL" id="JAAIKB010000001">
    <property type="protein sequence ID" value="NGM18972.1"/>
    <property type="molecule type" value="Genomic_DNA"/>
</dbReference>
<comment type="caution">
    <text evidence="8">The sequence shown here is derived from an EMBL/GenBank/DDBJ whole genome shotgun (WGS) entry which is preliminary data.</text>
</comment>
<evidence type="ECO:0000313" key="9">
    <source>
        <dbReference type="Proteomes" id="UP000475385"/>
    </source>
</evidence>
<sequence length="302" mass="30559">MTTARRNLALGLFFGLAAAITWGSQAVVARAGTLAGFSPLDLSVLRFATAGLILLPFAWRGRHALARVGPWRLLALACCGGFGNSLLFGGGVVFAPATHGGTIAPITAAVTGALFAIPALGEVPTRGRVVALAGLALGLVLLGWDGLQGDHPGAWRGDILLFLAGAIWGAFTVLLRRWAVPALPATAAICAISALVVIPPWVALGFGAVPDLSWRDAALQMGGQGIMSSVIAISLYAKATELLGATRAACVSTMMPVAALILSVTLLGESLGPLKVAGVALAVAAMLGAVLFTGRRSAARAA</sequence>
<evidence type="ECO:0000313" key="8">
    <source>
        <dbReference type="EMBL" id="NGM18972.1"/>
    </source>
</evidence>
<feature type="transmembrane region" description="Helical" evidence="6">
    <location>
        <begin position="129"/>
        <end position="147"/>
    </location>
</feature>
<evidence type="ECO:0000256" key="5">
    <source>
        <dbReference type="ARBA" id="ARBA00023136"/>
    </source>
</evidence>
<keyword evidence="3 6" id="KW-0812">Transmembrane</keyword>
<keyword evidence="5 6" id="KW-0472">Membrane</keyword>
<gene>
    <name evidence="8" type="ORF">G3576_03025</name>
</gene>
<dbReference type="AlphaFoldDB" id="A0A6M1LFQ1"/>
<dbReference type="InterPro" id="IPR000620">
    <property type="entry name" value="EamA_dom"/>
</dbReference>
<keyword evidence="9" id="KW-1185">Reference proteome</keyword>
<evidence type="ECO:0000256" key="1">
    <source>
        <dbReference type="ARBA" id="ARBA00004141"/>
    </source>
</evidence>
<protein>
    <submittedName>
        <fullName evidence="8">DMT family transporter</fullName>
    </submittedName>
</protein>
<evidence type="ECO:0000256" key="4">
    <source>
        <dbReference type="ARBA" id="ARBA00022989"/>
    </source>
</evidence>
<feature type="transmembrane region" description="Helical" evidence="6">
    <location>
        <begin position="100"/>
        <end position="117"/>
    </location>
</feature>
<comment type="subcellular location">
    <subcellularLocation>
        <location evidence="1">Membrane</location>
        <topology evidence="1">Multi-pass membrane protein</topology>
    </subcellularLocation>
</comment>
<organism evidence="8 9">
    <name type="scientific">Falsiroseomonas algicola</name>
    <dbReference type="NCBI Taxonomy" id="2716930"/>
    <lineage>
        <taxon>Bacteria</taxon>
        <taxon>Pseudomonadati</taxon>
        <taxon>Pseudomonadota</taxon>
        <taxon>Alphaproteobacteria</taxon>
        <taxon>Acetobacterales</taxon>
        <taxon>Roseomonadaceae</taxon>
        <taxon>Falsiroseomonas</taxon>
    </lineage>
</organism>
<dbReference type="InterPro" id="IPR037185">
    <property type="entry name" value="EmrE-like"/>
</dbReference>
<keyword evidence="4 6" id="KW-1133">Transmembrane helix</keyword>
<feature type="transmembrane region" description="Helical" evidence="6">
    <location>
        <begin position="182"/>
        <end position="206"/>
    </location>
</feature>
<comment type="similarity">
    <text evidence="2">Belongs to the EamA transporter family.</text>
</comment>
<dbReference type="Proteomes" id="UP000475385">
    <property type="component" value="Unassembled WGS sequence"/>
</dbReference>
<dbReference type="RefSeq" id="WP_164692828.1">
    <property type="nucleotide sequence ID" value="NZ_JAAIKB010000001.1"/>
</dbReference>
<feature type="domain" description="EamA" evidence="7">
    <location>
        <begin position="10"/>
        <end position="142"/>
    </location>
</feature>